<comment type="caution">
    <text evidence="5">The sequence shown here is derived from an EMBL/GenBank/DDBJ whole genome shotgun (WGS) entry which is preliminary data.</text>
</comment>
<dbReference type="Pfam" id="PF00400">
    <property type="entry name" value="WD40"/>
    <property type="match status" value="7"/>
</dbReference>
<reference evidence="5 6" key="1">
    <citation type="journal article" date="2018" name="Evol. Lett.">
        <title>Horizontal gene cluster transfer increased hallucinogenic mushroom diversity.</title>
        <authorList>
            <person name="Reynolds H.T."/>
            <person name="Vijayakumar V."/>
            <person name="Gluck-Thaler E."/>
            <person name="Korotkin H.B."/>
            <person name="Matheny P.B."/>
            <person name="Slot J.C."/>
        </authorList>
    </citation>
    <scope>NUCLEOTIDE SEQUENCE [LARGE SCALE GENOMIC DNA]</scope>
    <source>
        <strain evidence="5 6">SRW20</strain>
    </source>
</reference>
<dbReference type="EMBL" id="NHYE01005157">
    <property type="protein sequence ID" value="PPQ76460.1"/>
    <property type="molecule type" value="Genomic_DNA"/>
</dbReference>
<dbReference type="STRING" id="231916.A0A409WDC7"/>
<dbReference type="PROSITE" id="PS50082">
    <property type="entry name" value="WD_REPEATS_2"/>
    <property type="match status" value="7"/>
</dbReference>
<dbReference type="PANTHER" id="PTHR44129">
    <property type="entry name" value="WD REPEAT-CONTAINING PROTEIN POP1"/>
    <property type="match status" value="1"/>
</dbReference>
<keyword evidence="1 3" id="KW-0853">WD repeat</keyword>
<dbReference type="InterPro" id="IPR020472">
    <property type="entry name" value="WD40_PAC1"/>
</dbReference>
<gene>
    <name evidence="5" type="ORF">CVT26_012896</name>
</gene>
<dbReference type="InterPro" id="IPR018712">
    <property type="entry name" value="Tle1-like_cat"/>
</dbReference>
<evidence type="ECO:0000259" key="4">
    <source>
        <dbReference type="Pfam" id="PF09994"/>
    </source>
</evidence>
<dbReference type="InParanoid" id="A0A409WDC7"/>
<dbReference type="SMART" id="SM00320">
    <property type="entry name" value="WD40"/>
    <property type="match status" value="7"/>
</dbReference>
<protein>
    <recommendedName>
        <fullName evidence="4">T6SS Phospholipase effector Tle1-like catalytic domain-containing protein</fullName>
    </recommendedName>
</protein>
<dbReference type="InterPro" id="IPR015943">
    <property type="entry name" value="WD40/YVTN_repeat-like_dom_sf"/>
</dbReference>
<keyword evidence="2" id="KW-0677">Repeat</keyword>
<feature type="repeat" description="WD" evidence="3">
    <location>
        <begin position="736"/>
        <end position="777"/>
    </location>
</feature>
<dbReference type="AlphaFoldDB" id="A0A409WDC7"/>
<dbReference type="CDD" id="cd00200">
    <property type="entry name" value="WD40"/>
    <property type="match status" value="1"/>
</dbReference>
<dbReference type="Proteomes" id="UP000284706">
    <property type="component" value="Unassembled WGS sequence"/>
</dbReference>
<dbReference type="PROSITE" id="PS00678">
    <property type="entry name" value="WD_REPEATS_1"/>
    <property type="match status" value="5"/>
</dbReference>
<dbReference type="InterPro" id="IPR001680">
    <property type="entry name" value="WD40_rpt"/>
</dbReference>
<dbReference type="InterPro" id="IPR036322">
    <property type="entry name" value="WD40_repeat_dom_sf"/>
</dbReference>
<keyword evidence="6" id="KW-1185">Reference proteome</keyword>
<dbReference type="InterPro" id="IPR050349">
    <property type="entry name" value="WD_LIS1/nudF_dynein_reg"/>
</dbReference>
<feature type="repeat" description="WD" evidence="3">
    <location>
        <begin position="822"/>
        <end position="863"/>
    </location>
</feature>
<dbReference type="OrthoDB" id="538223at2759"/>
<sequence>MEMGSKSVQNVDPREQIRVKLMECGCDGDGRCLVVNIDGTSNQFGEMNTNVIELYHLIRKEEEDNQLTWYNSGIGTYARPSWKSIHYYKQVIDHKVDLAIAWNFEKTILGAYRWLSDNYRKGDRIFLFGFSRGAFQVRALAGMIHKVGLIHKGNELQIPFAYELYADPRSDEKTRWGIGESGRRQKTSMAEHFKRAFSRKDVKVHFVGAWDTVSSIGIARGKRLLPYTIDGMEHVCYFRLALALDERRVKFLPEYAYGGSTLAPTLEESEDGGEQIKEFPERGKASACSSGAEASKRRRPQIKEVWFAGTHSDIGGGAVENVTMDRSRPSLRWMVFEAEAVGLRTSGFRGELSSKDLIEVRESLTWAWWPLEILPIPRLTFTREANGRSNTLKPHLGAGRKIQPGQKIHASLILASRELPDNRTRGSTDDLSKITRRLPDWLGQKVNSFLTSHGRKKQDHQYTPKARPPKEMSDFWNILGSSPDWLEFDVYDEIDVTVDEIVADVPGSHAKLQEAIRNGRISGRQALYGKLVNTLSRGEVKPEAKYRVLSNAIDLLCEPRLGGSLSKIAKSSGIRELITPLTFVHNFDAEKVQTFMLEFTDRCMSVIYPYTGGINAVAYSVDGRHIVSGSMVGAIQLWNAETGEAEGPAFGGRANAVHSVAFSPDGSCIASGSEDNAVRLWDVQTGKQIGRPLSVHTSRVRSVAFSPDERYIASASEDGAVKLWDRNTGQATSLPIERRNLGVYAVAFSPDSTRIASGSWDGTVRLWDTRSRQPTLQEFAHNSIPVCSVAFSPDGKWLASSSWDRTIRLWNLEVKEQDERPFEGHKAPVNCVAFSPDGKRLVSGSDDKTVRLWNIEARKEEGPPLTEHTDEVKSVVFSPDGKHIASGSKDGTIRIWDVEDLYLKDLGDHWIRDLNHVFNRH</sequence>
<dbReference type="Pfam" id="PF09994">
    <property type="entry name" value="T6SS_Tle1-like_cat"/>
    <property type="match status" value="1"/>
</dbReference>
<proteinExistence type="predicted"/>
<dbReference type="PRINTS" id="PR00320">
    <property type="entry name" value="GPROTEINBRPT"/>
</dbReference>
<evidence type="ECO:0000256" key="2">
    <source>
        <dbReference type="ARBA" id="ARBA00022737"/>
    </source>
</evidence>
<evidence type="ECO:0000313" key="5">
    <source>
        <dbReference type="EMBL" id="PPQ76460.1"/>
    </source>
</evidence>
<dbReference type="PROSITE" id="PS50294">
    <property type="entry name" value="WD_REPEATS_REGION"/>
    <property type="match status" value="6"/>
</dbReference>
<evidence type="ECO:0000256" key="3">
    <source>
        <dbReference type="PROSITE-ProRule" id="PRU00221"/>
    </source>
</evidence>
<evidence type="ECO:0000256" key="1">
    <source>
        <dbReference type="ARBA" id="ARBA00022574"/>
    </source>
</evidence>
<feature type="domain" description="T6SS Phospholipase effector Tle1-like catalytic" evidence="4">
    <location>
        <begin position="32"/>
        <end position="335"/>
    </location>
</feature>
<organism evidence="5 6">
    <name type="scientific">Gymnopilus dilepis</name>
    <dbReference type="NCBI Taxonomy" id="231916"/>
    <lineage>
        <taxon>Eukaryota</taxon>
        <taxon>Fungi</taxon>
        <taxon>Dikarya</taxon>
        <taxon>Basidiomycota</taxon>
        <taxon>Agaricomycotina</taxon>
        <taxon>Agaricomycetes</taxon>
        <taxon>Agaricomycetidae</taxon>
        <taxon>Agaricales</taxon>
        <taxon>Agaricineae</taxon>
        <taxon>Hymenogastraceae</taxon>
        <taxon>Gymnopilus</taxon>
    </lineage>
</organism>
<feature type="repeat" description="WD" evidence="3">
    <location>
        <begin position="693"/>
        <end position="734"/>
    </location>
</feature>
<feature type="repeat" description="WD" evidence="3">
    <location>
        <begin position="650"/>
        <end position="691"/>
    </location>
</feature>
<evidence type="ECO:0000313" key="6">
    <source>
        <dbReference type="Proteomes" id="UP000284706"/>
    </source>
</evidence>
<name>A0A409WDC7_9AGAR</name>
<dbReference type="SUPFAM" id="SSF50978">
    <property type="entry name" value="WD40 repeat-like"/>
    <property type="match status" value="1"/>
</dbReference>
<accession>A0A409WDC7</accession>
<feature type="repeat" description="WD" evidence="3">
    <location>
        <begin position="865"/>
        <end position="899"/>
    </location>
</feature>
<dbReference type="Gene3D" id="2.130.10.10">
    <property type="entry name" value="YVTN repeat-like/Quinoprotein amine dehydrogenase"/>
    <property type="match status" value="3"/>
</dbReference>
<feature type="repeat" description="WD" evidence="3">
    <location>
        <begin position="779"/>
        <end position="820"/>
    </location>
</feature>
<feature type="repeat" description="WD" evidence="3">
    <location>
        <begin position="607"/>
        <end position="648"/>
    </location>
</feature>
<dbReference type="InterPro" id="IPR019775">
    <property type="entry name" value="WD40_repeat_CS"/>
</dbReference>